<keyword evidence="2" id="KW-1185">Reference proteome</keyword>
<dbReference type="Proteomes" id="UP000233786">
    <property type="component" value="Unassembled WGS sequence"/>
</dbReference>
<organism evidence="1 2">
    <name type="scientific">Saccharopolyspora spinosa</name>
    <dbReference type="NCBI Taxonomy" id="60894"/>
    <lineage>
        <taxon>Bacteria</taxon>
        <taxon>Bacillati</taxon>
        <taxon>Actinomycetota</taxon>
        <taxon>Actinomycetes</taxon>
        <taxon>Pseudonocardiales</taxon>
        <taxon>Pseudonocardiaceae</taxon>
        <taxon>Saccharopolyspora</taxon>
    </lineage>
</organism>
<reference evidence="1" key="1">
    <citation type="submission" date="2017-12" db="EMBL/GenBank/DDBJ databases">
        <title>Sequencing the genomes of 1000 Actinobacteria strains.</title>
        <authorList>
            <person name="Klenk H.-P."/>
        </authorList>
    </citation>
    <scope>NUCLEOTIDE SEQUENCE [LARGE SCALE GENOMIC DNA]</scope>
    <source>
        <strain evidence="1">DSM 44228</strain>
    </source>
</reference>
<dbReference type="EMBL" id="PJNB01000001">
    <property type="protein sequence ID" value="PKW18774.1"/>
    <property type="molecule type" value="Genomic_DNA"/>
</dbReference>
<proteinExistence type="predicted"/>
<gene>
    <name evidence="1" type="ORF">A8926_6902</name>
</gene>
<name>A0A2N3Y769_SACSN</name>
<sequence>MDPAETTRPRDRTIAPALHVPVTCVTVTDDAHRTYRARSGPVPGDLITITDTPRTWRFVPDLTTTGDGWLLIDACPRCGADVPTARIATLADLDDHLDPDHNKEPVHEFYTDPAHLSGCQNTPLQH</sequence>
<dbReference type="STRING" id="994479.GCA_000194155_04923"/>
<comment type="caution">
    <text evidence="1">The sequence shown here is derived from an EMBL/GenBank/DDBJ whole genome shotgun (WGS) entry which is preliminary data.</text>
</comment>
<accession>A0A2N3Y769</accession>
<evidence type="ECO:0000313" key="1">
    <source>
        <dbReference type="EMBL" id="PKW18774.1"/>
    </source>
</evidence>
<evidence type="ECO:0000313" key="2">
    <source>
        <dbReference type="Proteomes" id="UP000233786"/>
    </source>
</evidence>
<dbReference type="AlphaFoldDB" id="A0A2N3Y769"/>
<protein>
    <submittedName>
        <fullName evidence="1">Uncharacterized protein</fullName>
    </submittedName>
</protein>